<dbReference type="AlphaFoldDB" id="A0AAD7BMX1"/>
<comment type="caution">
    <text evidence="1">The sequence shown here is derived from an EMBL/GenBank/DDBJ whole genome shotgun (WGS) entry which is preliminary data.</text>
</comment>
<dbReference type="Proteomes" id="UP001221142">
    <property type="component" value="Unassembled WGS sequence"/>
</dbReference>
<evidence type="ECO:0000313" key="1">
    <source>
        <dbReference type="EMBL" id="KAJ7625823.1"/>
    </source>
</evidence>
<organism evidence="1 2">
    <name type="scientific">Roridomyces roridus</name>
    <dbReference type="NCBI Taxonomy" id="1738132"/>
    <lineage>
        <taxon>Eukaryota</taxon>
        <taxon>Fungi</taxon>
        <taxon>Dikarya</taxon>
        <taxon>Basidiomycota</taxon>
        <taxon>Agaricomycotina</taxon>
        <taxon>Agaricomycetes</taxon>
        <taxon>Agaricomycetidae</taxon>
        <taxon>Agaricales</taxon>
        <taxon>Marasmiineae</taxon>
        <taxon>Mycenaceae</taxon>
        <taxon>Roridomyces</taxon>
    </lineage>
</organism>
<accession>A0AAD7BMX1</accession>
<evidence type="ECO:0000313" key="2">
    <source>
        <dbReference type="Proteomes" id="UP001221142"/>
    </source>
</evidence>
<keyword evidence="2" id="KW-1185">Reference proteome</keyword>
<gene>
    <name evidence="1" type="ORF">FB45DRAFT_72226</name>
</gene>
<name>A0AAD7BMX1_9AGAR</name>
<reference evidence="1" key="1">
    <citation type="submission" date="2023-03" db="EMBL/GenBank/DDBJ databases">
        <title>Massive genome expansion in bonnet fungi (Mycena s.s.) driven by repeated elements and novel gene families across ecological guilds.</title>
        <authorList>
            <consortium name="Lawrence Berkeley National Laboratory"/>
            <person name="Harder C.B."/>
            <person name="Miyauchi S."/>
            <person name="Viragh M."/>
            <person name="Kuo A."/>
            <person name="Thoen E."/>
            <person name="Andreopoulos B."/>
            <person name="Lu D."/>
            <person name="Skrede I."/>
            <person name="Drula E."/>
            <person name="Henrissat B."/>
            <person name="Morin E."/>
            <person name="Kohler A."/>
            <person name="Barry K."/>
            <person name="LaButti K."/>
            <person name="Morin E."/>
            <person name="Salamov A."/>
            <person name="Lipzen A."/>
            <person name="Mereny Z."/>
            <person name="Hegedus B."/>
            <person name="Baldrian P."/>
            <person name="Stursova M."/>
            <person name="Weitz H."/>
            <person name="Taylor A."/>
            <person name="Grigoriev I.V."/>
            <person name="Nagy L.G."/>
            <person name="Martin F."/>
            <person name="Kauserud H."/>
        </authorList>
    </citation>
    <scope>NUCLEOTIDE SEQUENCE</scope>
    <source>
        <strain evidence="1">9284</strain>
    </source>
</reference>
<dbReference type="EMBL" id="JARKIF010000012">
    <property type="protein sequence ID" value="KAJ7625823.1"/>
    <property type="molecule type" value="Genomic_DNA"/>
</dbReference>
<protein>
    <submittedName>
        <fullName evidence="1">Uncharacterized protein</fullName>
    </submittedName>
</protein>
<proteinExistence type="predicted"/>
<sequence>MLFEQFKGCATYLRESGAVNMNSEDFAICVKRDPIGISVAHPNSNHQWVKSNRLESGLSRWQCEILFGQVAGSPAVARFSHLLRHGAGVSELAGHLDWLGMFHMLTPVWIDHTRMADTNGAKWFLGSVMFSPDPWESAYDTTLGHMSPPGIRLAHHKLDLGSANQEIGVCFRESYSRLGVAKNHFFAPRSKRHQPKIVRN</sequence>